<feature type="transmembrane region" description="Helical" evidence="1">
    <location>
        <begin position="259"/>
        <end position="278"/>
    </location>
</feature>
<feature type="transmembrane region" description="Helical" evidence="1">
    <location>
        <begin position="188"/>
        <end position="205"/>
    </location>
</feature>
<protein>
    <submittedName>
        <fullName evidence="3">Peptidoglycan/LPS O-acetylase OafA/YrhL</fullName>
    </submittedName>
</protein>
<keyword evidence="1" id="KW-0812">Transmembrane</keyword>
<evidence type="ECO:0000256" key="1">
    <source>
        <dbReference type="SAM" id="Phobius"/>
    </source>
</evidence>
<organism evidence="3 4">
    <name type="scientific">Polymorphobacter multimanifer</name>
    <dbReference type="NCBI Taxonomy" id="1070431"/>
    <lineage>
        <taxon>Bacteria</taxon>
        <taxon>Pseudomonadati</taxon>
        <taxon>Pseudomonadota</taxon>
        <taxon>Alphaproteobacteria</taxon>
        <taxon>Sphingomonadales</taxon>
        <taxon>Sphingosinicellaceae</taxon>
        <taxon>Polymorphobacter</taxon>
    </lineage>
</organism>
<feature type="domain" description="Acyltransferase 3" evidence="2">
    <location>
        <begin position="21"/>
        <end position="336"/>
    </location>
</feature>
<keyword evidence="1" id="KW-0472">Membrane</keyword>
<evidence type="ECO:0000259" key="2">
    <source>
        <dbReference type="Pfam" id="PF01757"/>
    </source>
</evidence>
<feature type="transmembrane region" description="Helical" evidence="1">
    <location>
        <begin position="211"/>
        <end position="228"/>
    </location>
</feature>
<evidence type="ECO:0000313" key="3">
    <source>
        <dbReference type="EMBL" id="MBB6226890.1"/>
    </source>
</evidence>
<dbReference type="Proteomes" id="UP000538147">
    <property type="component" value="Unassembled WGS sequence"/>
</dbReference>
<dbReference type="PANTHER" id="PTHR23028">
    <property type="entry name" value="ACETYLTRANSFERASE"/>
    <property type="match status" value="1"/>
</dbReference>
<comment type="caution">
    <text evidence="3">The sequence shown here is derived from an EMBL/GenBank/DDBJ whole genome shotgun (WGS) entry which is preliminary data.</text>
</comment>
<dbReference type="InterPro" id="IPR002656">
    <property type="entry name" value="Acyl_transf_3_dom"/>
</dbReference>
<name>A0A841L397_9SPHN</name>
<dbReference type="RefSeq" id="WP_184196438.1">
    <property type="nucleotide sequence ID" value="NZ_BMOX01000079.1"/>
</dbReference>
<feature type="transmembrane region" description="Helical" evidence="1">
    <location>
        <begin position="235"/>
        <end position="253"/>
    </location>
</feature>
<feature type="transmembrane region" description="Helical" evidence="1">
    <location>
        <begin position="72"/>
        <end position="92"/>
    </location>
</feature>
<sequence>MHEPAVQPESSQAPSTHYHLIDLLRGLAALAILFWHYQHFSLTGPTDVVSPAELARQPLAGVFGPLYVHGHLAVQFFWLISGFVFATVYAHRDTSTRAFALARFARLYPLHLITLLVVTGLQAVSVDTTGQFQIYGNNDLRHFLLNLGFVSAWGLERGYSFNAPIWSVSIELLVYALFWAIRRPLFRLGLLGPAVLTAVFLLGVTLKAGGPFWACGLFFFAGCTVSVFHTSHPGWKQPAVAVLAAVVALMLAQRLPAQAIAAAMAASLILAAWAEQFVNRGTHSFPRGLGWIGDNTYSLYLWHIPVQIVLLLAISDKAVFATPAFLIAWLVGMMALSRASFLFIESPLRRRITARWSASG</sequence>
<dbReference type="AlphaFoldDB" id="A0A841L397"/>
<dbReference type="PANTHER" id="PTHR23028:SF131">
    <property type="entry name" value="BLR2367 PROTEIN"/>
    <property type="match status" value="1"/>
</dbReference>
<dbReference type="GO" id="GO:0016020">
    <property type="term" value="C:membrane"/>
    <property type="evidence" value="ECO:0007669"/>
    <property type="project" value="TreeGrafter"/>
</dbReference>
<dbReference type="InterPro" id="IPR050879">
    <property type="entry name" value="Acyltransferase_3"/>
</dbReference>
<evidence type="ECO:0000313" key="4">
    <source>
        <dbReference type="Proteomes" id="UP000538147"/>
    </source>
</evidence>
<reference evidence="3 4" key="1">
    <citation type="submission" date="2020-08" db="EMBL/GenBank/DDBJ databases">
        <title>Genomic Encyclopedia of Type Strains, Phase IV (KMG-IV): sequencing the most valuable type-strain genomes for metagenomic binning, comparative biology and taxonomic classification.</title>
        <authorList>
            <person name="Goeker M."/>
        </authorList>
    </citation>
    <scope>NUCLEOTIDE SEQUENCE [LARGE SCALE GENOMIC DNA]</scope>
    <source>
        <strain evidence="3 4">DSM 102189</strain>
    </source>
</reference>
<keyword evidence="4" id="KW-1185">Reference proteome</keyword>
<feature type="transmembrane region" description="Helical" evidence="1">
    <location>
        <begin position="104"/>
        <end position="124"/>
    </location>
</feature>
<keyword evidence="1" id="KW-1133">Transmembrane helix</keyword>
<feature type="transmembrane region" description="Helical" evidence="1">
    <location>
        <begin position="163"/>
        <end position="181"/>
    </location>
</feature>
<proteinExistence type="predicted"/>
<feature type="transmembrane region" description="Helical" evidence="1">
    <location>
        <begin position="299"/>
        <end position="320"/>
    </location>
</feature>
<dbReference type="GO" id="GO:0000271">
    <property type="term" value="P:polysaccharide biosynthetic process"/>
    <property type="evidence" value="ECO:0007669"/>
    <property type="project" value="TreeGrafter"/>
</dbReference>
<dbReference type="GO" id="GO:0016747">
    <property type="term" value="F:acyltransferase activity, transferring groups other than amino-acyl groups"/>
    <property type="evidence" value="ECO:0007669"/>
    <property type="project" value="InterPro"/>
</dbReference>
<accession>A0A841L397</accession>
<dbReference type="Pfam" id="PF01757">
    <property type="entry name" value="Acyl_transf_3"/>
    <property type="match status" value="1"/>
</dbReference>
<gene>
    <name evidence="3" type="ORF">FHS79_001052</name>
</gene>
<feature type="transmembrane region" description="Helical" evidence="1">
    <location>
        <begin position="326"/>
        <end position="344"/>
    </location>
</feature>
<dbReference type="EMBL" id="JACIIV010000006">
    <property type="protein sequence ID" value="MBB6226890.1"/>
    <property type="molecule type" value="Genomic_DNA"/>
</dbReference>